<dbReference type="PANTHER" id="PTHR33993">
    <property type="entry name" value="GLYOXALASE-RELATED"/>
    <property type="match status" value="1"/>
</dbReference>
<dbReference type="PANTHER" id="PTHR33993:SF14">
    <property type="entry name" value="GB|AAF24581.1"/>
    <property type="match status" value="1"/>
</dbReference>
<dbReference type="PROSITE" id="PS51819">
    <property type="entry name" value="VOC"/>
    <property type="match status" value="1"/>
</dbReference>
<reference evidence="3" key="1">
    <citation type="journal article" date="2019" name="Int. J. Syst. Evol. Microbiol.">
        <title>The Global Catalogue of Microorganisms (GCM) 10K type strain sequencing project: providing services to taxonomists for standard genome sequencing and annotation.</title>
        <authorList>
            <consortium name="The Broad Institute Genomics Platform"/>
            <consortium name="The Broad Institute Genome Sequencing Center for Infectious Disease"/>
            <person name="Wu L."/>
            <person name="Ma J."/>
        </authorList>
    </citation>
    <scope>NUCLEOTIDE SEQUENCE [LARGE SCALE GENOMIC DNA]</scope>
    <source>
        <strain evidence="3">CGMCC 4.7367</strain>
    </source>
</reference>
<feature type="domain" description="VOC" evidence="1">
    <location>
        <begin position="1"/>
        <end position="118"/>
    </location>
</feature>
<dbReference type="EMBL" id="BNAR01000001">
    <property type="protein sequence ID" value="GHH31584.1"/>
    <property type="molecule type" value="Genomic_DNA"/>
</dbReference>
<dbReference type="InterPro" id="IPR052164">
    <property type="entry name" value="Anthracycline_SecMetBiosynth"/>
</dbReference>
<protein>
    <recommendedName>
        <fullName evidence="1">VOC domain-containing protein</fullName>
    </recommendedName>
</protein>
<sequence>MFCWMDLKTRDPAATATFFSHALGWSFAVDEEDWRTAVKISADGHQIGSVSDLASPVYPPGTPAHIAFYLAVDDVDRQVAAAVANGADLVVPAFEAGDQGRIATLIDPFGAAFSLWRQHRPTAWTFPHRMVLESEQPGEARRFYEETLGGPLPGADFLAAPGPVTPRWELALADPHSASGSAARLSSPEGLAFRTYG</sequence>
<dbReference type="SUPFAM" id="SSF54593">
    <property type="entry name" value="Glyoxalase/Bleomycin resistance protein/Dihydroxybiphenyl dioxygenase"/>
    <property type="match status" value="1"/>
</dbReference>
<name>A0ABQ3M1U3_9PSEU</name>
<dbReference type="Proteomes" id="UP000605568">
    <property type="component" value="Unassembled WGS sequence"/>
</dbReference>
<organism evidence="2 3">
    <name type="scientific">Lentzea cavernae</name>
    <dbReference type="NCBI Taxonomy" id="2020703"/>
    <lineage>
        <taxon>Bacteria</taxon>
        <taxon>Bacillati</taxon>
        <taxon>Actinomycetota</taxon>
        <taxon>Actinomycetes</taxon>
        <taxon>Pseudonocardiales</taxon>
        <taxon>Pseudonocardiaceae</taxon>
        <taxon>Lentzea</taxon>
    </lineage>
</organism>
<dbReference type="InterPro" id="IPR037523">
    <property type="entry name" value="VOC_core"/>
</dbReference>
<accession>A0ABQ3M1U3</accession>
<evidence type="ECO:0000259" key="1">
    <source>
        <dbReference type="PROSITE" id="PS51819"/>
    </source>
</evidence>
<proteinExistence type="predicted"/>
<dbReference type="CDD" id="cd07247">
    <property type="entry name" value="SgaA_N_like"/>
    <property type="match status" value="1"/>
</dbReference>
<dbReference type="InterPro" id="IPR029068">
    <property type="entry name" value="Glyas_Bleomycin-R_OHBP_Dase"/>
</dbReference>
<comment type="caution">
    <text evidence="2">The sequence shown here is derived from an EMBL/GenBank/DDBJ whole genome shotgun (WGS) entry which is preliminary data.</text>
</comment>
<dbReference type="Gene3D" id="3.10.180.10">
    <property type="entry name" value="2,3-Dihydroxybiphenyl 1,2-Dioxygenase, domain 1"/>
    <property type="match status" value="1"/>
</dbReference>
<keyword evidence="3" id="KW-1185">Reference proteome</keyword>
<evidence type="ECO:0000313" key="3">
    <source>
        <dbReference type="Proteomes" id="UP000605568"/>
    </source>
</evidence>
<evidence type="ECO:0000313" key="2">
    <source>
        <dbReference type="EMBL" id="GHH31584.1"/>
    </source>
</evidence>
<dbReference type="Pfam" id="PF18029">
    <property type="entry name" value="Glyoxalase_6"/>
    <property type="match status" value="1"/>
</dbReference>
<dbReference type="InterPro" id="IPR041581">
    <property type="entry name" value="Glyoxalase_6"/>
</dbReference>
<gene>
    <name evidence="2" type="ORF">GCM10017774_11420</name>
</gene>